<dbReference type="InterPro" id="IPR036259">
    <property type="entry name" value="MFS_trans_sf"/>
</dbReference>
<feature type="transmembrane region" description="Helical" evidence="6">
    <location>
        <begin position="379"/>
        <end position="406"/>
    </location>
</feature>
<evidence type="ECO:0000313" key="7">
    <source>
        <dbReference type="EMBL" id="KAJ8987399.1"/>
    </source>
</evidence>
<feature type="transmembrane region" description="Helical" evidence="6">
    <location>
        <begin position="307"/>
        <end position="332"/>
    </location>
</feature>
<feature type="transmembrane region" description="Helical" evidence="6">
    <location>
        <begin position="493"/>
        <end position="513"/>
    </location>
</feature>
<dbReference type="GO" id="GO:0005886">
    <property type="term" value="C:plasma membrane"/>
    <property type="evidence" value="ECO:0007669"/>
    <property type="project" value="TreeGrafter"/>
</dbReference>
<feature type="transmembrane region" description="Helical" evidence="6">
    <location>
        <begin position="199"/>
        <end position="218"/>
    </location>
</feature>
<dbReference type="PANTHER" id="PTHR23501">
    <property type="entry name" value="MAJOR FACILITATOR SUPERFAMILY"/>
    <property type="match status" value="1"/>
</dbReference>
<feature type="transmembrane region" description="Helical" evidence="6">
    <location>
        <begin position="338"/>
        <end position="358"/>
    </location>
</feature>
<accession>A0AAN6EMM9</accession>
<keyword evidence="3 6" id="KW-1133">Transmembrane helix</keyword>
<evidence type="ECO:0008006" key="9">
    <source>
        <dbReference type="Google" id="ProtNLM"/>
    </source>
</evidence>
<protein>
    <recommendedName>
        <fullName evidence="9">Major facilitator superfamily (MFS) profile domain-containing protein</fullName>
    </recommendedName>
</protein>
<evidence type="ECO:0000256" key="1">
    <source>
        <dbReference type="ARBA" id="ARBA00004141"/>
    </source>
</evidence>
<evidence type="ECO:0000256" key="5">
    <source>
        <dbReference type="SAM" id="MobiDB-lite"/>
    </source>
</evidence>
<feature type="transmembrane region" description="Helical" evidence="6">
    <location>
        <begin position="256"/>
        <end position="279"/>
    </location>
</feature>
<gene>
    <name evidence="7" type="ORF">HRR80_008552</name>
</gene>
<dbReference type="Gene3D" id="1.20.1250.20">
    <property type="entry name" value="MFS general substrate transporter like domains"/>
    <property type="match status" value="1"/>
</dbReference>
<feature type="region of interest" description="Disordered" evidence="5">
    <location>
        <begin position="1"/>
        <end position="22"/>
    </location>
</feature>
<evidence type="ECO:0000256" key="6">
    <source>
        <dbReference type="SAM" id="Phobius"/>
    </source>
</evidence>
<comment type="subcellular location">
    <subcellularLocation>
        <location evidence="1">Membrane</location>
        <topology evidence="1">Multi-pass membrane protein</topology>
    </subcellularLocation>
</comment>
<feature type="region of interest" description="Disordered" evidence="5">
    <location>
        <begin position="696"/>
        <end position="722"/>
    </location>
</feature>
<feature type="transmembrane region" description="Helical" evidence="6">
    <location>
        <begin position="619"/>
        <end position="641"/>
    </location>
</feature>
<feature type="transmembrane region" description="Helical" evidence="6">
    <location>
        <begin position="139"/>
        <end position="162"/>
    </location>
</feature>
<sequence length="722" mass="78799">MDPQIESSRANDPDDSSEPFDPNMVIHVEHTVTVESVYEEPLETDPTPRPFGDNSGFYQATVSAASQLARAILTGPIPQIEIEDADADAAGLPMTRPRNRKWIWTAALLAAANIITCTVDSMMAVMVPTIAYDLDVQGFQWLLAGPAIGAAASVLVAGQIYAVFPFRTVYTLFALLLLVGIMSPGFASSYMTMFFYSRILMGIGMAGQQLGALIFLGHNGRFMDKVRRDFFVSVSTALGFIVGPIFGAIFAHRNKFWSWGFYTAALALTFIQIAVIALLPHKFDTGLWTVGDAVILFGRRMILRVDFLGCLLGFFGLLTVLITFNLAGTWIHWSDGSLYVPLGLGALLLVLFGMQQYFKVCASNSTILFPTQYLRCFQTSVLFILTFLVSGVFQSVLAYSALYQLLTRQNPSEVATGFYLLFSMTGPYLIPLILVPLYFGGGLIKIYPRAASYGMWSVVVSVFLVLGTVILFINGPGILPGDGNGMPTIAKQFALACIGFWSAVTLPLAHQILDVFQPIDRPNPSQKHPHHNRAFILFATYLGAAVALTATGSVFMQLGPRATLSLLENHPDGYQSYNAPAANEEDAQILMLGYTFVLEGVTPALFIETIKVIEKTFEWAFAVPMAFAILMLLLSTVYLVIKLYKDGWNLVTLKEAGVPDEWRESEGRNSGGNRQASSRLQVEAGGRVMELDARRGSGHFGTGTGTGTSTTVIEGPLTPRMP</sequence>
<dbReference type="AlphaFoldDB" id="A0AAN6EMM9"/>
<keyword evidence="2 6" id="KW-0812">Transmembrane</keyword>
<evidence type="ECO:0000313" key="8">
    <source>
        <dbReference type="Proteomes" id="UP001161757"/>
    </source>
</evidence>
<comment type="caution">
    <text evidence="7">The sequence shown here is derived from an EMBL/GenBank/DDBJ whole genome shotgun (WGS) entry which is preliminary data.</text>
</comment>
<dbReference type="Proteomes" id="UP001161757">
    <property type="component" value="Unassembled WGS sequence"/>
</dbReference>
<feature type="transmembrane region" description="Helical" evidence="6">
    <location>
        <begin position="534"/>
        <end position="556"/>
    </location>
</feature>
<dbReference type="SUPFAM" id="SSF103473">
    <property type="entry name" value="MFS general substrate transporter"/>
    <property type="match status" value="1"/>
</dbReference>
<evidence type="ECO:0000256" key="3">
    <source>
        <dbReference type="ARBA" id="ARBA00022989"/>
    </source>
</evidence>
<dbReference type="PANTHER" id="PTHR23501:SF39">
    <property type="entry name" value="MULTIDRUG TRANSPORTER, PUTATIVE (AFU_ORTHOLOGUE AFUA_1G05010)-RELATED"/>
    <property type="match status" value="1"/>
</dbReference>
<evidence type="ECO:0000256" key="2">
    <source>
        <dbReference type="ARBA" id="ARBA00022692"/>
    </source>
</evidence>
<feature type="transmembrane region" description="Helical" evidence="6">
    <location>
        <begin position="169"/>
        <end position="187"/>
    </location>
</feature>
<feature type="transmembrane region" description="Helical" evidence="6">
    <location>
        <begin position="418"/>
        <end position="441"/>
    </location>
</feature>
<feature type="compositionally biased region" description="Polar residues" evidence="5">
    <location>
        <begin position="1"/>
        <end position="10"/>
    </location>
</feature>
<feature type="transmembrane region" description="Helical" evidence="6">
    <location>
        <begin position="453"/>
        <end position="473"/>
    </location>
</feature>
<feature type="transmembrane region" description="Helical" evidence="6">
    <location>
        <begin position="230"/>
        <end position="250"/>
    </location>
</feature>
<keyword evidence="4 6" id="KW-0472">Membrane</keyword>
<dbReference type="GO" id="GO:0022857">
    <property type="term" value="F:transmembrane transporter activity"/>
    <property type="evidence" value="ECO:0007669"/>
    <property type="project" value="TreeGrafter"/>
</dbReference>
<organism evidence="7 8">
    <name type="scientific">Exophiala dermatitidis</name>
    <name type="common">Black yeast-like fungus</name>
    <name type="synonym">Wangiella dermatitidis</name>
    <dbReference type="NCBI Taxonomy" id="5970"/>
    <lineage>
        <taxon>Eukaryota</taxon>
        <taxon>Fungi</taxon>
        <taxon>Dikarya</taxon>
        <taxon>Ascomycota</taxon>
        <taxon>Pezizomycotina</taxon>
        <taxon>Eurotiomycetes</taxon>
        <taxon>Chaetothyriomycetidae</taxon>
        <taxon>Chaetothyriales</taxon>
        <taxon>Herpotrichiellaceae</taxon>
        <taxon>Exophiala</taxon>
    </lineage>
</organism>
<reference evidence="7" key="1">
    <citation type="submission" date="2023-01" db="EMBL/GenBank/DDBJ databases">
        <title>Exophiala dermititidis isolated from Cystic Fibrosis Patient.</title>
        <authorList>
            <person name="Kurbessoian T."/>
            <person name="Crocker A."/>
            <person name="Murante D."/>
            <person name="Hogan D.A."/>
            <person name="Stajich J.E."/>
        </authorList>
    </citation>
    <scope>NUCLEOTIDE SEQUENCE</scope>
    <source>
        <strain evidence="7">Ex8</strain>
    </source>
</reference>
<name>A0AAN6EMM9_EXODE</name>
<evidence type="ECO:0000256" key="4">
    <source>
        <dbReference type="ARBA" id="ARBA00023136"/>
    </source>
</evidence>
<dbReference type="EMBL" id="JAJGCB010000025">
    <property type="protein sequence ID" value="KAJ8987399.1"/>
    <property type="molecule type" value="Genomic_DNA"/>
</dbReference>
<proteinExistence type="predicted"/>
<feature type="transmembrane region" description="Helical" evidence="6">
    <location>
        <begin position="102"/>
        <end position="127"/>
    </location>
</feature>